<proteinExistence type="predicted"/>
<evidence type="ECO:0000313" key="4">
    <source>
        <dbReference type="Proteomes" id="UP000011976"/>
    </source>
</evidence>
<feature type="compositionally biased region" description="Polar residues" evidence="1">
    <location>
        <begin position="438"/>
        <end position="453"/>
    </location>
</feature>
<feature type="region of interest" description="Disordered" evidence="1">
    <location>
        <begin position="1"/>
        <end position="42"/>
    </location>
</feature>
<evidence type="ECO:0000256" key="1">
    <source>
        <dbReference type="SAM" id="MobiDB-lite"/>
    </source>
</evidence>
<feature type="transmembrane region" description="Helical" evidence="2">
    <location>
        <begin position="571"/>
        <end position="587"/>
    </location>
</feature>
<dbReference type="EMBL" id="DF196785">
    <property type="protein sequence ID" value="GAC76022.1"/>
    <property type="molecule type" value="Genomic_DNA"/>
</dbReference>
<dbReference type="OrthoDB" id="3981028at2759"/>
<keyword evidence="2" id="KW-1133">Transmembrane helix</keyword>
<feature type="compositionally biased region" description="Polar residues" evidence="1">
    <location>
        <begin position="378"/>
        <end position="392"/>
    </location>
</feature>
<feature type="compositionally biased region" description="Low complexity" evidence="1">
    <location>
        <begin position="340"/>
        <end position="360"/>
    </location>
</feature>
<feature type="compositionally biased region" description="Low complexity" evidence="1">
    <location>
        <begin position="415"/>
        <end position="437"/>
    </location>
</feature>
<name>M9MHF0_PSEA3</name>
<gene>
    <name evidence="3" type="ORF">PANT_19d00070</name>
</gene>
<dbReference type="Proteomes" id="UP000011976">
    <property type="component" value="Unassembled WGS sequence"/>
</dbReference>
<feature type="compositionally biased region" description="Polar residues" evidence="1">
    <location>
        <begin position="476"/>
        <end position="488"/>
    </location>
</feature>
<protein>
    <submittedName>
        <fullName evidence="3">Uncharacterized protein</fullName>
    </submittedName>
</protein>
<feature type="compositionally biased region" description="Basic and acidic residues" evidence="1">
    <location>
        <begin position="328"/>
        <end position="339"/>
    </location>
</feature>
<feature type="region of interest" description="Disordered" evidence="1">
    <location>
        <begin position="328"/>
        <end position="361"/>
    </location>
</feature>
<organism evidence="3 4">
    <name type="scientific">Pseudozyma antarctica (strain T-34)</name>
    <name type="common">Yeast</name>
    <name type="synonym">Candida antarctica</name>
    <dbReference type="NCBI Taxonomy" id="1151754"/>
    <lineage>
        <taxon>Eukaryota</taxon>
        <taxon>Fungi</taxon>
        <taxon>Dikarya</taxon>
        <taxon>Basidiomycota</taxon>
        <taxon>Ustilaginomycotina</taxon>
        <taxon>Ustilaginomycetes</taxon>
        <taxon>Ustilaginales</taxon>
        <taxon>Ustilaginaceae</taxon>
        <taxon>Moesziomyces</taxon>
    </lineage>
</organism>
<feature type="compositionally biased region" description="Basic and acidic residues" evidence="1">
    <location>
        <begin position="524"/>
        <end position="543"/>
    </location>
</feature>
<dbReference type="STRING" id="1151754.M9MHF0"/>
<feature type="region of interest" description="Disordered" evidence="1">
    <location>
        <begin position="378"/>
        <end position="550"/>
    </location>
</feature>
<evidence type="ECO:0000256" key="2">
    <source>
        <dbReference type="SAM" id="Phobius"/>
    </source>
</evidence>
<feature type="compositionally biased region" description="Basic and acidic residues" evidence="1">
    <location>
        <begin position="495"/>
        <end position="513"/>
    </location>
</feature>
<reference evidence="4" key="1">
    <citation type="journal article" date="2013" name="Genome Announc.">
        <title>Genome sequence of the basidiomycetous yeast Pseudozyma antarctica T-34, a producer of the glycolipid biosurfactants mannosylerythritol lipids.</title>
        <authorList>
            <person name="Morita T."/>
            <person name="Koike H."/>
            <person name="Koyama Y."/>
            <person name="Hagiwara H."/>
            <person name="Ito E."/>
            <person name="Fukuoka T."/>
            <person name="Imura T."/>
            <person name="Machida M."/>
            <person name="Kitamoto D."/>
        </authorList>
    </citation>
    <scope>NUCLEOTIDE SEQUENCE [LARGE SCALE GENOMIC DNA]</scope>
    <source>
        <strain evidence="4">T-34</strain>
    </source>
</reference>
<dbReference type="AlphaFoldDB" id="M9MHF0"/>
<keyword evidence="2" id="KW-0472">Membrane</keyword>
<accession>M9MHF0</accession>
<sequence>MPVPDNTAAAAPTDLSLSQSMSASASELKRPASAASSLDDSQTLSRTKAAKSHYARAARAFLAKDLPTALVQSQLAADLISASNQLGSSLTASSFLNDADLDVQKLVEKIAVLRLTVFTQVYTDQRTLASLTDALAQAKQKAGSDGAAMDRVALLLSKQPLSLISHLWFEALRLCSHTSSDADAPSLDPTPETIHLAIELPASVVSSAVLAALRLDALEPAARTGTNAARLIAEWYLASFSSAFGAASPTPKAAAAYENIVGLYSLHVLASRLDDWEYAREFVGYSSLAESVKFGLLEQIGEAQAHLTAQTQREQDAIASAQKAYTEEKAKRAEEEKQAKQAAAAAAAANTTSKGASKATSKARDIASGIGNFLSSKTDSGAQDSAQSSPLALSTVAEAGGSSHRKRSQSPTYFSPRNGAGESSSSSSTSPAISPGSTRSAEGSSKATSTASGQDVEEAKAARRSMRRSSSSRSSDAGNESSTSAASNHSRRSVRKEAREARETKETRFKDDAGYASTRAHLSRYIEGDHRQAGASSSRRDPVRGGASSSSSLLSTLTAMFDWRKSSQPRTWLMSAIVLMLVFYRVVRRTPASVSAAGSSAATPRRNAAVRETRNKLVGRASGGASAGSGVLGFNWILLVWNKVLTTIKM</sequence>
<feature type="compositionally biased region" description="Low complexity" evidence="1">
    <location>
        <begin position="15"/>
        <end position="26"/>
    </location>
</feature>
<keyword evidence="2" id="KW-0812">Transmembrane</keyword>
<evidence type="ECO:0000313" key="3">
    <source>
        <dbReference type="EMBL" id="GAC76022.1"/>
    </source>
</evidence>